<dbReference type="EMBL" id="NBIV01000076">
    <property type="protein sequence ID" value="PXF44966.1"/>
    <property type="molecule type" value="Genomic_DNA"/>
</dbReference>
<dbReference type="AlphaFoldDB" id="A0A2V3IS68"/>
<evidence type="ECO:0000313" key="1">
    <source>
        <dbReference type="EMBL" id="PXF44966.1"/>
    </source>
</evidence>
<gene>
    <name evidence="1" type="ORF">BWQ96_05266</name>
</gene>
<proteinExistence type="predicted"/>
<name>A0A2V3IS68_9FLOR</name>
<sequence>MSIRNVIEIKTNFVGVLWDDAYLLSSHHACIVLAINHHSRDGLFLFGPTLVVITPGTWMVCPRKDFIATISEKETVKEFRNLSEKTKKMLARPKSVSLKEGSSGADST</sequence>
<organism evidence="1 2">
    <name type="scientific">Gracilariopsis chorda</name>
    <dbReference type="NCBI Taxonomy" id="448386"/>
    <lineage>
        <taxon>Eukaryota</taxon>
        <taxon>Rhodophyta</taxon>
        <taxon>Florideophyceae</taxon>
        <taxon>Rhodymeniophycidae</taxon>
        <taxon>Gracilariales</taxon>
        <taxon>Gracilariaceae</taxon>
        <taxon>Gracilariopsis</taxon>
    </lineage>
</organism>
<comment type="caution">
    <text evidence="1">The sequence shown here is derived from an EMBL/GenBank/DDBJ whole genome shotgun (WGS) entry which is preliminary data.</text>
</comment>
<protein>
    <submittedName>
        <fullName evidence="1">Uncharacterized protein</fullName>
    </submittedName>
</protein>
<dbReference type="OrthoDB" id="10691161at2759"/>
<dbReference type="Proteomes" id="UP000247409">
    <property type="component" value="Unassembled WGS sequence"/>
</dbReference>
<evidence type="ECO:0000313" key="2">
    <source>
        <dbReference type="Proteomes" id="UP000247409"/>
    </source>
</evidence>
<keyword evidence="2" id="KW-1185">Reference proteome</keyword>
<accession>A0A2V3IS68</accession>
<reference evidence="1 2" key="1">
    <citation type="journal article" date="2018" name="Mol. Biol. Evol.">
        <title>Analysis of the draft genome of the red seaweed Gracilariopsis chorda provides insights into genome size evolution in Rhodophyta.</title>
        <authorList>
            <person name="Lee J."/>
            <person name="Yang E.C."/>
            <person name="Graf L."/>
            <person name="Yang J.H."/>
            <person name="Qiu H."/>
            <person name="Zel Zion U."/>
            <person name="Chan C.X."/>
            <person name="Stephens T.G."/>
            <person name="Weber A.P.M."/>
            <person name="Boo G.H."/>
            <person name="Boo S.M."/>
            <person name="Kim K.M."/>
            <person name="Shin Y."/>
            <person name="Jung M."/>
            <person name="Lee S.J."/>
            <person name="Yim H.S."/>
            <person name="Lee J.H."/>
            <person name="Bhattacharya D."/>
            <person name="Yoon H.S."/>
        </authorList>
    </citation>
    <scope>NUCLEOTIDE SEQUENCE [LARGE SCALE GENOMIC DNA]</scope>
    <source>
        <strain evidence="1 2">SKKU-2015</strain>
        <tissue evidence="1">Whole body</tissue>
    </source>
</reference>